<evidence type="ECO:0000259" key="1">
    <source>
        <dbReference type="PROSITE" id="PS51462"/>
    </source>
</evidence>
<keyword evidence="2" id="KW-0418">Kinase</keyword>
<dbReference type="Proteomes" id="UP000002035">
    <property type="component" value="Unassembled WGS sequence"/>
</dbReference>
<organism evidence="2 3">
    <name type="scientific">Arthroderma otae (strain ATCC MYA-4605 / CBS 113480)</name>
    <name type="common">Microsporum canis</name>
    <dbReference type="NCBI Taxonomy" id="554155"/>
    <lineage>
        <taxon>Eukaryota</taxon>
        <taxon>Fungi</taxon>
        <taxon>Dikarya</taxon>
        <taxon>Ascomycota</taxon>
        <taxon>Pezizomycotina</taxon>
        <taxon>Eurotiomycetes</taxon>
        <taxon>Eurotiomycetidae</taxon>
        <taxon>Onygenales</taxon>
        <taxon>Arthrodermataceae</taxon>
        <taxon>Microsporum</taxon>
    </lineage>
</organism>
<dbReference type="OrthoDB" id="10261522at2759"/>
<dbReference type="GO" id="GO:0044715">
    <property type="term" value="F:8-oxo-dGDP phosphatase activity"/>
    <property type="evidence" value="ECO:0007669"/>
    <property type="project" value="UniProtKB-ARBA"/>
</dbReference>
<protein>
    <submittedName>
        <fullName evidence="2">Thiamine pyrophosphokinase</fullName>
    </submittedName>
</protein>
<keyword evidence="2" id="KW-0808">Transferase</keyword>
<accession>C5FM90</accession>
<dbReference type="CDD" id="cd03676">
    <property type="entry name" value="NUDIX_Tnr3_like"/>
    <property type="match status" value="1"/>
</dbReference>
<dbReference type="PANTHER" id="PTHR13622">
    <property type="entry name" value="THIAMIN PYROPHOSPHOKINASE"/>
    <property type="match status" value="1"/>
</dbReference>
<dbReference type="InterPro" id="IPR031804">
    <property type="entry name" value="DUF4743"/>
</dbReference>
<dbReference type="GO" id="GO:0016301">
    <property type="term" value="F:kinase activity"/>
    <property type="evidence" value="ECO:0007669"/>
    <property type="project" value="UniProtKB-KW"/>
</dbReference>
<evidence type="ECO:0000313" key="2">
    <source>
        <dbReference type="EMBL" id="EEQ30812.1"/>
    </source>
</evidence>
<dbReference type="Pfam" id="PF00293">
    <property type="entry name" value="NUDIX"/>
    <property type="match status" value="1"/>
</dbReference>
<dbReference type="Pfam" id="PF15916">
    <property type="entry name" value="DUF4743"/>
    <property type="match status" value="1"/>
</dbReference>
<dbReference type="EMBL" id="DS995703">
    <property type="protein sequence ID" value="EEQ30812.1"/>
    <property type="molecule type" value="Genomic_DNA"/>
</dbReference>
<dbReference type="GeneID" id="9229449"/>
<keyword evidence="3" id="KW-1185">Reference proteome</keyword>
<dbReference type="FunFam" id="3.90.79.10:FF:000019">
    <property type="entry name" value="Thiamin pyrophosphokinase, putative"/>
    <property type="match status" value="1"/>
</dbReference>
<dbReference type="Gene3D" id="3.90.79.10">
    <property type="entry name" value="Nucleoside Triphosphate Pyrophosphohydrolase"/>
    <property type="match status" value="1"/>
</dbReference>
<dbReference type="OMA" id="HRRLEYP"/>
<dbReference type="SUPFAM" id="SSF55811">
    <property type="entry name" value="Nudix"/>
    <property type="match status" value="1"/>
</dbReference>
<reference evidence="3" key="1">
    <citation type="journal article" date="2012" name="MBio">
        <title>Comparative genome analysis of Trichophyton rubrum and related dermatophytes reveals candidate genes involved in infection.</title>
        <authorList>
            <person name="Martinez D.A."/>
            <person name="Oliver B.G."/>
            <person name="Graeser Y."/>
            <person name="Goldberg J.M."/>
            <person name="Li W."/>
            <person name="Martinez-Rossi N.M."/>
            <person name="Monod M."/>
            <person name="Shelest E."/>
            <person name="Barton R.C."/>
            <person name="Birch E."/>
            <person name="Brakhage A.A."/>
            <person name="Chen Z."/>
            <person name="Gurr S.J."/>
            <person name="Heiman D."/>
            <person name="Heitman J."/>
            <person name="Kosti I."/>
            <person name="Rossi A."/>
            <person name="Saif S."/>
            <person name="Samalova M."/>
            <person name="Saunders C.W."/>
            <person name="Shea T."/>
            <person name="Summerbell R.C."/>
            <person name="Xu J."/>
            <person name="Young S."/>
            <person name="Zeng Q."/>
            <person name="Birren B.W."/>
            <person name="Cuomo C.A."/>
            <person name="White T.C."/>
        </authorList>
    </citation>
    <scope>NUCLEOTIDE SEQUENCE [LARGE SCALE GENOMIC DNA]</scope>
    <source>
        <strain evidence="3">ATCC MYA-4605 / CBS 113480</strain>
    </source>
</reference>
<dbReference type="PANTHER" id="PTHR13622:SF8">
    <property type="entry name" value="THIAMIN PYROPHOSPHOKINASE 1"/>
    <property type="match status" value="1"/>
</dbReference>
<evidence type="ECO:0000313" key="3">
    <source>
        <dbReference type="Proteomes" id="UP000002035"/>
    </source>
</evidence>
<dbReference type="PROSITE" id="PS51462">
    <property type="entry name" value="NUDIX"/>
    <property type="match status" value="1"/>
</dbReference>
<dbReference type="eggNOG" id="KOG4313">
    <property type="taxonomic scope" value="Eukaryota"/>
</dbReference>
<gene>
    <name evidence="2" type="ORF">MCYG_03631</name>
</gene>
<dbReference type="HOGENOM" id="CLU_048013_0_0_1"/>
<feature type="domain" description="Nudix hydrolase" evidence="1">
    <location>
        <begin position="137"/>
        <end position="284"/>
    </location>
</feature>
<dbReference type="STRING" id="554155.C5FM90"/>
<name>C5FM90_ARTOC</name>
<dbReference type="InterPro" id="IPR000086">
    <property type="entry name" value="NUDIX_hydrolase_dom"/>
</dbReference>
<sequence>MGKSNLDLVNECDVFPYYHDNPATYQKYRAKYHAFKISGYEETFGLILNSIVDKFPWPQDLWEVDGEQQTVTLLAPEDATEPQRSALLAQTLETAAKSGKVEVLKGWRNELYPIYGPQKELVASVERAGSTLFGILSYGVHMTVYTQDEQNGIQVWVPRRAKTKQTYPGMLDNTVGGGIATGEEPFESLVREAMEEASLPEDIIRRDAKCCGCVTYTYVRDERAGGETGLLQPECEYVYDLQLDPSVIPKPCDAEVEDFWLWTVDQVKEALSNGEFKPNCAIVLIDFFIRHGLLTPENETDYLEILARIHRRHEFPTA</sequence>
<proteinExistence type="predicted"/>
<dbReference type="VEuPathDB" id="FungiDB:MCYG_03631"/>
<dbReference type="RefSeq" id="XP_002848125.1">
    <property type="nucleotide sequence ID" value="XM_002848079.1"/>
</dbReference>
<dbReference type="AlphaFoldDB" id="C5FM90"/>
<dbReference type="InterPro" id="IPR015797">
    <property type="entry name" value="NUDIX_hydrolase-like_dom_sf"/>
</dbReference>